<accession>G4QD10</accession>
<dbReference type="STRING" id="1008459.TASI_0036"/>
<dbReference type="PIRSF" id="PIRSF031804">
    <property type="entry name" value="UCP031804"/>
    <property type="match status" value="1"/>
</dbReference>
<comment type="subcellular location">
    <subcellularLocation>
        <location evidence="1">Endomembrane system</location>
        <topology evidence="1">Multi-pass membrane protein</topology>
    </subcellularLocation>
</comment>
<evidence type="ECO:0000313" key="7">
    <source>
        <dbReference type="Proteomes" id="UP000009284"/>
    </source>
</evidence>
<dbReference type="RefSeq" id="WP_014110726.1">
    <property type="nucleotide sequence ID" value="NC_016043.1"/>
</dbReference>
<dbReference type="AlphaFoldDB" id="G4QD10"/>
<keyword evidence="3" id="KW-1133">Transmembrane helix</keyword>
<name>G4QD10_TAYAM</name>
<dbReference type="GO" id="GO:0012505">
    <property type="term" value="C:endomembrane system"/>
    <property type="evidence" value="ECO:0007669"/>
    <property type="project" value="UniProtKB-SubCell"/>
</dbReference>
<gene>
    <name evidence="6" type="ordered locus">TASI_0036</name>
</gene>
<evidence type="ECO:0000259" key="5">
    <source>
        <dbReference type="Pfam" id="PF06803"/>
    </source>
</evidence>
<keyword evidence="7" id="KW-1185">Reference proteome</keyword>
<dbReference type="OrthoDB" id="9804184at2"/>
<dbReference type="eggNOG" id="COG3339">
    <property type="taxonomic scope" value="Bacteria"/>
</dbReference>
<proteinExistence type="predicted"/>
<protein>
    <recommendedName>
        <fullName evidence="5">DUF1232 domain-containing protein</fullName>
    </recommendedName>
</protein>
<sequence length="119" mass="13368">MFSRNKSKNNYETSDAELTSSFKKVGSRLGKPLLEKGLTLFYALRSPKTPKWAKRVIYGALAYLFLPIDAIPDLLPGIGFTDDLSVIAGALVTIASYITPEVKQKARESMFKWFPNYKD</sequence>
<evidence type="ECO:0000256" key="4">
    <source>
        <dbReference type="ARBA" id="ARBA00023136"/>
    </source>
</evidence>
<evidence type="ECO:0000313" key="6">
    <source>
        <dbReference type="EMBL" id="AEP35827.1"/>
    </source>
</evidence>
<keyword evidence="2" id="KW-0812">Transmembrane</keyword>
<dbReference type="Proteomes" id="UP000009284">
    <property type="component" value="Chromosome"/>
</dbReference>
<organism evidence="6 7">
    <name type="scientific">Taylorella asinigenitalis (strain MCE3)</name>
    <dbReference type="NCBI Taxonomy" id="1008459"/>
    <lineage>
        <taxon>Bacteria</taxon>
        <taxon>Pseudomonadati</taxon>
        <taxon>Pseudomonadota</taxon>
        <taxon>Betaproteobacteria</taxon>
        <taxon>Burkholderiales</taxon>
        <taxon>Alcaligenaceae</taxon>
        <taxon>Taylorella</taxon>
    </lineage>
</organism>
<reference evidence="6 7" key="2">
    <citation type="journal article" date="2012" name="PLoS ONE">
        <title>Genomic characterization of the taylorella genus.</title>
        <authorList>
            <person name="Hebert L."/>
            <person name="Moumen B."/>
            <person name="Pons N."/>
            <person name="Duquesne F."/>
            <person name="Breuil M.F."/>
            <person name="Goux D."/>
            <person name="Batto J.M."/>
            <person name="Laugier C."/>
            <person name="Renault P."/>
            <person name="Petry S."/>
        </authorList>
    </citation>
    <scope>NUCLEOTIDE SEQUENCE [LARGE SCALE GENOMIC DNA]</scope>
    <source>
        <strain evidence="6 7">MCE3</strain>
    </source>
</reference>
<dbReference type="HOGENOM" id="CLU_133088_0_1_4"/>
<dbReference type="EMBL" id="CP003059">
    <property type="protein sequence ID" value="AEP35827.1"/>
    <property type="molecule type" value="Genomic_DNA"/>
</dbReference>
<dbReference type="InterPro" id="IPR010652">
    <property type="entry name" value="DUF1232"/>
</dbReference>
<evidence type="ECO:0000256" key="2">
    <source>
        <dbReference type="ARBA" id="ARBA00022692"/>
    </source>
</evidence>
<reference key="1">
    <citation type="submission" date="2011-09" db="EMBL/GenBank/DDBJ databases">
        <title>Genomic characterization of the Taylorella genus.</title>
        <authorList>
            <person name="Hebert L."/>
            <person name="Moumen B."/>
            <person name="Pons N."/>
            <person name="Duquesne F."/>
            <person name="Breuil M.-F."/>
            <person name="Goux D."/>
            <person name="Batto J.-M."/>
            <person name="Renault P."/>
            <person name="Laugier C."/>
            <person name="Petry S."/>
        </authorList>
    </citation>
    <scope>NUCLEOTIDE SEQUENCE</scope>
    <source>
        <strain>MCE3</strain>
    </source>
</reference>
<evidence type="ECO:0000256" key="1">
    <source>
        <dbReference type="ARBA" id="ARBA00004127"/>
    </source>
</evidence>
<dbReference type="KEGG" id="tas:TASI_0036"/>
<keyword evidence="4" id="KW-0472">Membrane</keyword>
<feature type="domain" description="DUF1232" evidence="5">
    <location>
        <begin position="53"/>
        <end position="88"/>
    </location>
</feature>
<dbReference type="Pfam" id="PF06803">
    <property type="entry name" value="DUF1232"/>
    <property type="match status" value="1"/>
</dbReference>
<evidence type="ECO:0000256" key="3">
    <source>
        <dbReference type="ARBA" id="ARBA00022989"/>
    </source>
</evidence>
<dbReference type="InterPro" id="IPR016983">
    <property type="entry name" value="UCP031804"/>
</dbReference>